<dbReference type="EC" id="4.6.1.12" evidence="14"/>
<dbReference type="HAMAP" id="MF_01520">
    <property type="entry name" value="IspDF"/>
    <property type="match status" value="1"/>
</dbReference>
<comment type="pathway">
    <text evidence="5 14">Isoprenoid biosynthesis; isopentenyl diphosphate biosynthesis via DXP pathway; isopentenyl diphosphate from 1-deoxy-D-xylulose 5-phosphate: step 2/6.</text>
</comment>
<gene>
    <name evidence="14 16" type="primary">ispDF</name>
    <name evidence="16" type="ORF">LAX5112_00239</name>
</gene>
<comment type="similarity">
    <text evidence="7">Belongs to the IspD/TarI cytidylyltransferase family. IspD subfamily.</text>
</comment>
<evidence type="ECO:0000313" key="16">
    <source>
        <dbReference type="EMBL" id="CTQ64272.1"/>
    </source>
</evidence>
<dbReference type="Pfam" id="PF01128">
    <property type="entry name" value="IspD"/>
    <property type="match status" value="1"/>
</dbReference>
<evidence type="ECO:0000256" key="4">
    <source>
        <dbReference type="ARBA" id="ARBA00004709"/>
    </source>
</evidence>
<evidence type="ECO:0000256" key="5">
    <source>
        <dbReference type="ARBA" id="ARBA00004787"/>
    </source>
</evidence>
<dbReference type="UniPathway" id="UPA00056">
    <property type="reaction ID" value="UER00093"/>
</dbReference>
<evidence type="ECO:0000259" key="15">
    <source>
        <dbReference type="Pfam" id="PF02542"/>
    </source>
</evidence>
<feature type="binding site" evidence="14">
    <location>
        <begin position="288"/>
        <end position="289"/>
    </location>
    <ligand>
        <name>4-CDP-2-C-methyl-D-erythritol 2-phosphate</name>
        <dbReference type="ChEBI" id="CHEBI:57919"/>
    </ligand>
</feature>
<evidence type="ECO:0000256" key="3">
    <source>
        <dbReference type="ARBA" id="ARBA00001968"/>
    </source>
</evidence>
<keyword evidence="10 14" id="KW-0479">Metal-binding</keyword>
<feature type="region of interest" description="2-C-methyl-D-erythritol 2,4-cyclodiphosphate synthase" evidence="14">
    <location>
        <begin position="256"/>
        <end position="416"/>
    </location>
</feature>
<dbReference type="InterPro" id="IPR003526">
    <property type="entry name" value="MECDP_synthase"/>
</dbReference>
<dbReference type="CDD" id="cd00554">
    <property type="entry name" value="MECDP_synthase"/>
    <property type="match status" value="1"/>
</dbReference>
<reference evidence="17" key="1">
    <citation type="submission" date="2015-07" db="EMBL/GenBank/DDBJ databases">
        <authorList>
            <person name="Rodrigo-Torres Lidia"/>
            <person name="Arahal R.David."/>
        </authorList>
    </citation>
    <scope>NUCLEOTIDE SEQUENCE [LARGE SCALE GENOMIC DNA]</scope>
    <source>
        <strain evidence="17">CECT 5112</strain>
    </source>
</reference>
<evidence type="ECO:0000256" key="12">
    <source>
        <dbReference type="ARBA" id="ARBA00023239"/>
    </source>
</evidence>
<feature type="binding site" evidence="14">
    <location>
        <position position="296"/>
    </location>
    <ligand>
        <name>a divalent metal cation</name>
        <dbReference type="ChEBI" id="CHEBI:60240"/>
    </ligand>
</feature>
<dbReference type="PROSITE" id="PS01295">
    <property type="entry name" value="ISPD"/>
    <property type="match status" value="1"/>
</dbReference>
<feature type="site" description="Transition state stabilizer" evidence="14">
    <location>
        <position position="16"/>
    </location>
</feature>
<keyword evidence="8 14" id="KW-0808">Transferase</keyword>
<feature type="site" description="Positions MEP for the nucleophilic attack" evidence="14">
    <location>
        <position position="163"/>
    </location>
</feature>
<dbReference type="InterPro" id="IPR029044">
    <property type="entry name" value="Nucleotide-diphossugar_trans"/>
</dbReference>
<dbReference type="Gene3D" id="3.90.550.10">
    <property type="entry name" value="Spore Coat Polysaccharide Biosynthesis Protein SpsA, Chain A"/>
    <property type="match status" value="1"/>
</dbReference>
<sequence length="416" mass="43710">MPKTAALVVAAGRGSRMAQDGSTTPKQYRQIADAPILSHTLKALGNHPAISTILTVIHADDGDAYANAVASLPQEVSSRLLPAVAGGKTRQKSVLNGLKALEKAEADFVLIHDAARPFLSADVLDGIIEALEKGQDGVLPAVPVVDTLKRQPQDADRLETVDRSNLHAAQTPQGFPFAKILFAHQAAAAAGHDDFTDDTSLAEWAGFVIALSNGDPANFKITTPADLSRAQSLAKTWTMTASTHPKPSLANLQDVRNGIGYDVHAFEAGSEVVLGGVAIPHTQSLKGHSDADVVLHAITDATLGAIGDGDIGQHFPPSDPKWKGAASDQFQMDAVRRVKDLGGRIAHIDVTIVCEAPKIGPHREAIRASIAAICDIPGSRVSVKATTSEKLGFTGRKEGIAAIASITVRLPLKEDE</sequence>
<dbReference type="GO" id="GO:0046872">
    <property type="term" value="F:metal ion binding"/>
    <property type="evidence" value="ECO:0007669"/>
    <property type="project" value="UniProtKB-KW"/>
</dbReference>
<evidence type="ECO:0000256" key="9">
    <source>
        <dbReference type="ARBA" id="ARBA00022695"/>
    </source>
</evidence>
<evidence type="ECO:0000313" key="17">
    <source>
        <dbReference type="Proteomes" id="UP000053235"/>
    </source>
</evidence>
<feature type="binding site" evidence="14">
    <location>
        <position position="262"/>
    </location>
    <ligand>
        <name>a divalent metal cation</name>
        <dbReference type="ChEBI" id="CHEBI:60240"/>
    </ligand>
</feature>
<keyword evidence="12 14" id="KW-0456">Lyase</keyword>
<dbReference type="NCBIfam" id="TIGR00151">
    <property type="entry name" value="ispF"/>
    <property type="match status" value="1"/>
</dbReference>
<dbReference type="InterPro" id="IPR034683">
    <property type="entry name" value="IspD/TarI"/>
</dbReference>
<name>A0A0M6ZPU7_9HYPH</name>
<feature type="region of interest" description="2-C-methyl-D-erythritol 4-phosphate cytidylyltransferase" evidence="14">
    <location>
        <begin position="1"/>
        <end position="255"/>
    </location>
</feature>
<keyword evidence="11 14" id="KW-0414">Isoprene biosynthesis</keyword>
<dbReference type="RefSeq" id="WP_082428847.1">
    <property type="nucleotide sequence ID" value="NZ_CXWD01000001.1"/>
</dbReference>
<dbReference type="PANTHER" id="PTHR43181:SF1">
    <property type="entry name" value="2-C-METHYL-D-ERYTHRITOL 2,4-CYCLODIPHOSPHATE SYNTHASE, CHLOROPLASTIC"/>
    <property type="match status" value="1"/>
</dbReference>
<dbReference type="CDD" id="cd02516">
    <property type="entry name" value="CDP-ME_synthetase"/>
    <property type="match status" value="1"/>
</dbReference>
<dbReference type="EC" id="2.7.7.60" evidence="14"/>
<evidence type="ECO:0000256" key="1">
    <source>
        <dbReference type="ARBA" id="ARBA00000200"/>
    </source>
</evidence>
<dbReference type="InterPro" id="IPR026596">
    <property type="entry name" value="IspD/F"/>
</dbReference>
<feature type="binding site" evidence="14">
    <location>
        <begin position="262"/>
        <end position="264"/>
    </location>
    <ligand>
        <name>4-CDP-2-C-methyl-D-erythritol 2-phosphate</name>
        <dbReference type="ChEBI" id="CHEBI:57919"/>
    </ligand>
</feature>
<evidence type="ECO:0000256" key="13">
    <source>
        <dbReference type="ARBA" id="ARBA00023268"/>
    </source>
</evidence>
<feature type="site" description="Transition state stabilizer" evidence="14">
    <location>
        <position position="387"/>
    </location>
</feature>
<feature type="domain" description="2-C-methyl-D-erythritol 2,4-cyclodiphosphate synthase" evidence="15">
    <location>
        <begin position="256"/>
        <end position="408"/>
    </location>
</feature>
<comment type="catalytic activity">
    <reaction evidence="1 14">
        <text>4-CDP-2-C-methyl-D-erythritol 2-phosphate = 2-C-methyl-D-erythritol 2,4-cyclic diphosphate + CMP</text>
        <dbReference type="Rhea" id="RHEA:23864"/>
        <dbReference type="ChEBI" id="CHEBI:57919"/>
        <dbReference type="ChEBI" id="CHEBI:58483"/>
        <dbReference type="ChEBI" id="CHEBI:60377"/>
        <dbReference type="EC" id="4.6.1.12"/>
    </reaction>
</comment>
<feature type="binding site" evidence="14">
    <location>
        <begin position="386"/>
        <end position="389"/>
    </location>
    <ligand>
        <name>4-CDP-2-C-methyl-D-erythritol 2-phosphate</name>
        <dbReference type="ChEBI" id="CHEBI:57919"/>
    </ligand>
</feature>
<feature type="site" description="Transition state stabilizer" evidence="14">
    <location>
        <position position="288"/>
    </location>
</feature>
<evidence type="ECO:0000256" key="10">
    <source>
        <dbReference type="ARBA" id="ARBA00022723"/>
    </source>
</evidence>
<evidence type="ECO:0000256" key="6">
    <source>
        <dbReference type="ARBA" id="ARBA00008480"/>
    </source>
</evidence>
<comment type="similarity">
    <text evidence="14">In the C-terminal section; belongs to the IspF family.</text>
</comment>
<comment type="cofactor">
    <cofactor evidence="3 14">
        <name>a divalent metal cation</name>
        <dbReference type="ChEBI" id="CHEBI:60240"/>
    </cofactor>
</comment>
<comment type="similarity">
    <text evidence="14">In the N-terminal section; belongs to the IspD/TarI cytidylyltransferase family. IspD subfamily.</text>
</comment>
<evidence type="ECO:0000256" key="14">
    <source>
        <dbReference type="HAMAP-Rule" id="MF_01520"/>
    </source>
</evidence>
<keyword evidence="9 14" id="KW-0548">Nucleotidyltransferase</keyword>
<keyword evidence="17" id="KW-1185">Reference proteome</keyword>
<dbReference type="NCBIfam" id="TIGR00453">
    <property type="entry name" value="ispD"/>
    <property type="match status" value="1"/>
</dbReference>
<evidence type="ECO:0000256" key="8">
    <source>
        <dbReference type="ARBA" id="ARBA00022679"/>
    </source>
</evidence>
<dbReference type="NCBIfam" id="NF006899">
    <property type="entry name" value="PRK09382.1"/>
    <property type="match status" value="1"/>
</dbReference>
<organism evidence="16 17">
    <name type="scientific">Roseibium alexandrii</name>
    <dbReference type="NCBI Taxonomy" id="388408"/>
    <lineage>
        <taxon>Bacteria</taxon>
        <taxon>Pseudomonadati</taxon>
        <taxon>Pseudomonadota</taxon>
        <taxon>Alphaproteobacteria</taxon>
        <taxon>Hyphomicrobiales</taxon>
        <taxon>Stappiaceae</taxon>
        <taxon>Roseibium</taxon>
    </lineage>
</organism>
<dbReference type="Gene3D" id="3.30.1330.50">
    <property type="entry name" value="2-C-methyl-D-erythritol 2,4-cyclodiphosphate synthase"/>
    <property type="match status" value="1"/>
</dbReference>
<dbReference type="PROSITE" id="PS01350">
    <property type="entry name" value="ISPF"/>
    <property type="match status" value="1"/>
</dbReference>
<dbReference type="InterPro" id="IPR020555">
    <property type="entry name" value="MECDP_synthase_CS"/>
</dbReference>
<proteinExistence type="inferred from homology"/>
<feature type="site" description="Positions MEP for the nucleophilic attack" evidence="14">
    <location>
        <position position="220"/>
    </location>
</feature>
<dbReference type="HAMAP" id="MF_00108">
    <property type="entry name" value="IspD"/>
    <property type="match status" value="1"/>
</dbReference>
<comment type="similarity">
    <text evidence="6">Belongs to the IspF family.</text>
</comment>
<comment type="pathway">
    <text evidence="4 14">Isoprenoid biosynthesis; isopentenyl diphosphate biosynthesis via DXP pathway; isopentenyl diphosphate from 1-deoxy-D-xylulose 5-phosphate: step 4/6.</text>
</comment>
<dbReference type="HAMAP" id="MF_00107">
    <property type="entry name" value="IspF"/>
    <property type="match status" value="1"/>
</dbReference>
<protein>
    <recommendedName>
        <fullName evidence="14">Bifunctional enzyme IspD/IspF</fullName>
    </recommendedName>
    <domain>
        <recommendedName>
            <fullName evidence="14">2-C-methyl-D-erythritol 4-phosphate cytidylyltransferase</fullName>
            <ecNumber evidence="14">2.7.7.60</ecNumber>
        </recommendedName>
        <alternativeName>
            <fullName evidence="14">4-diphosphocytidyl-2C-methyl-D-erythritol synthase</fullName>
        </alternativeName>
        <alternativeName>
            <fullName evidence="14">MEP cytidylyltransferase</fullName>
            <shortName evidence="14">MCT</shortName>
        </alternativeName>
    </domain>
    <domain>
        <recommendedName>
            <fullName evidence="14">2-C-methyl-D-erythritol 2,4-cyclodiphosphate synthase</fullName>
            <shortName evidence="14">MECDP-synthase</shortName>
            <shortName evidence="14">MECPP-synthase</shortName>
            <shortName evidence="14">MECPS</shortName>
            <ecNumber evidence="14">4.6.1.12</ecNumber>
        </recommendedName>
    </domain>
</protein>
<feature type="binding site" evidence="14">
    <location>
        <position position="393"/>
    </location>
    <ligand>
        <name>4-CDP-2-C-methyl-D-erythritol 2-phosphate</name>
        <dbReference type="ChEBI" id="CHEBI:57919"/>
    </ligand>
</feature>
<comment type="catalytic activity">
    <reaction evidence="2 14">
        <text>2-C-methyl-D-erythritol 4-phosphate + CTP + H(+) = 4-CDP-2-C-methyl-D-erythritol + diphosphate</text>
        <dbReference type="Rhea" id="RHEA:13429"/>
        <dbReference type="ChEBI" id="CHEBI:15378"/>
        <dbReference type="ChEBI" id="CHEBI:33019"/>
        <dbReference type="ChEBI" id="CHEBI:37563"/>
        <dbReference type="ChEBI" id="CHEBI:57823"/>
        <dbReference type="ChEBI" id="CHEBI:58262"/>
        <dbReference type="EC" id="2.7.7.60"/>
    </reaction>
</comment>
<dbReference type="GO" id="GO:0008685">
    <property type="term" value="F:2-C-methyl-D-erythritol 2,4-cyclodiphosphate synthase activity"/>
    <property type="evidence" value="ECO:0007669"/>
    <property type="project" value="UniProtKB-UniRule"/>
</dbReference>
<dbReference type="InterPro" id="IPR001228">
    <property type="entry name" value="IspD"/>
</dbReference>
<feature type="binding site" evidence="14">
    <location>
        <position position="396"/>
    </location>
    <ligand>
        <name>4-CDP-2-C-methyl-D-erythritol 2-phosphate</name>
        <dbReference type="ChEBI" id="CHEBI:57919"/>
    </ligand>
</feature>
<feature type="site" description="Transition state stabilizer" evidence="14">
    <location>
        <position position="26"/>
    </location>
</feature>
<dbReference type="InterPro" id="IPR018294">
    <property type="entry name" value="ISPD_synthase_CS"/>
</dbReference>
<comment type="function">
    <text evidence="14">Bifunctional enzyme that catalyzes the formation of 4-diphosphocytidyl-2-C-methyl-D-erythritol from CTP and 2-C-methyl-D-erythritol 4-phosphate (MEP) (IspD), and catalyzes the conversion of 4-diphosphocytidyl-2-C-methyl-D-erythritol 2-phosphate (CDP-ME2P) to 2-C-methyl-D-erythritol 2,4-cyclodiphosphate (ME-CPP) with a corresponding release of cytidine 5-monophosphate (CMP) (IspF).</text>
</comment>
<dbReference type="SUPFAM" id="SSF53448">
    <property type="entry name" value="Nucleotide-diphospho-sugar transferases"/>
    <property type="match status" value="1"/>
</dbReference>
<feature type="binding site" evidence="14">
    <location>
        <position position="264"/>
    </location>
    <ligand>
        <name>a divalent metal cation</name>
        <dbReference type="ChEBI" id="CHEBI:60240"/>
    </ligand>
</feature>
<evidence type="ECO:0000256" key="7">
    <source>
        <dbReference type="ARBA" id="ARBA00009789"/>
    </source>
</evidence>
<evidence type="ECO:0000256" key="11">
    <source>
        <dbReference type="ARBA" id="ARBA00023229"/>
    </source>
</evidence>
<dbReference type="SUPFAM" id="SSF69765">
    <property type="entry name" value="IpsF-like"/>
    <property type="match status" value="1"/>
</dbReference>
<dbReference type="FunFam" id="3.90.550.10:FF:000003">
    <property type="entry name" value="2-C-methyl-D-erythritol 4-phosphate cytidylyltransferase"/>
    <property type="match status" value="1"/>
</dbReference>
<dbReference type="PANTHER" id="PTHR43181">
    <property type="entry name" value="2-C-METHYL-D-ERYTHRITOL 2,4-CYCLODIPHOSPHATE SYNTHASE, CHLOROPLASTIC"/>
    <property type="match status" value="1"/>
</dbReference>
<dbReference type="GO" id="GO:0019288">
    <property type="term" value="P:isopentenyl diphosphate biosynthetic process, methylerythritol 4-phosphate pathway"/>
    <property type="evidence" value="ECO:0007669"/>
    <property type="project" value="UniProtKB-UniRule"/>
</dbReference>
<keyword evidence="13 14" id="KW-0511">Multifunctional enzyme</keyword>
<dbReference type="EMBL" id="CXWD01000001">
    <property type="protein sequence ID" value="CTQ64272.1"/>
    <property type="molecule type" value="Genomic_DNA"/>
</dbReference>
<dbReference type="InterPro" id="IPR036571">
    <property type="entry name" value="MECDP_synthase_sf"/>
</dbReference>
<comment type="caution">
    <text evidence="14">Lacks conserved residue(s) required for the propagation of feature annotation.</text>
</comment>
<dbReference type="Proteomes" id="UP000053235">
    <property type="component" value="Unassembled WGS sequence"/>
</dbReference>
<feature type="binding site" evidence="14">
    <location>
        <begin position="310"/>
        <end position="312"/>
    </location>
    <ligand>
        <name>4-CDP-2-C-methyl-D-erythritol 2-phosphate</name>
        <dbReference type="ChEBI" id="CHEBI:57919"/>
    </ligand>
</feature>
<evidence type="ECO:0000256" key="2">
    <source>
        <dbReference type="ARBA" id="ARBA00001282"/>
    </source>
</evidence>
<dbReference type="AlphaFoldDB" id="A0A0M6ZPU7"/>
<dbReference type="Pfam" id="PF02542">
    <property type="entry name" value="YgbB"/>
    <property type="match status" value="1"/>
</dbReference>
<dbReference type="GO" id="GO:0050518">
    <property type="term" value="F:2-C-methyl-D-erythritol 4-phosphate cytidylyltransferase activity"/>
    <property type="evidence" value="ECO:0007669"/>
    <property type="project" value="UniProtKB-UniRule"/>
</dbReference>
<accession>A0A0M6ZPU7</accession>
<dbReference type="STRING" id="388408.LAX5112_00239"/>
<dbReference type="GO" id="GO:0016114">
    <property type="term" value="P:terpenoid biosynthetic process"/>
    <property type="evidence" value="ECO:0007669"/>
    <property type="project" value="InterPro"/>
</dbReference>
<dbReference type="OrthoDB" id="9804336at2"/>